<protein>
    <submittedName>
        <fullName evidence="1">Uncharacterized protein</fullName>
    </submittedName>
</protein>
<accession>F5YDF6</accession>
<dbReference type="InParanoid" id="F5YDF6"/>
<reference evidence="1 2" key="2">
    <citation type="journal article" date="2011" name="ISME J.">
        <title>RNA-seq reveals cooperative metabolic interactions between two termite-gut spirochete species in co-culture.</title>
        <authorList>
            <person name="Rosenthal A.Z."/>
            <person name="Matson E.G."/>
            <person name="Eldar A."/>
            <person name="Leadbetter J.R."/>
        </authorList>
    </citation>
    <scope>NUCLEOTIDE SEQUENCE [LARGE SCALE GENOMIC DNA]</scope>
    <source>
        <strain evidence="2">ATCC BAA-888 / DSM 13862 / ZAS-9</strain>
    </source>
</reference>
<evidence type="ECO:0000313" key="2">
    <source>
        <dbReference type="Proteomes" id="UP000009222"/>
    </source>
</evidence>
<gene>
    <name evidence="1" type="ordered locus">TREAZ_1597</name>
</gene>
<name>F5YDF6_LEAAZ</name>
<proteinExistence type="predicted"/>
<reference evidence="2" key="1">
    <citation type="submission" date="2009-12" db="EMBL/GenBank/DDBJ databases">
        <title>Complete sequence of Treponema azotonutricium strain ZAS-9.</title>
        <authorList>
            <person name="Tetu S.G."/>
            <person name="Matson E."/>
            <person name="Ren Q."/>
            <person name="Seshadri R."/>
            <person name="Elbourne L."/>
            <person name="Hassan K.A."/>
            <person name="Durkin A."/>
            <person name="Radune D."/>
            <person name="Mohamoud Y."/>
            <person name="Shay R."/>
            <person name="Jin S."/>
            <person name="Zhang X."/>
            <person name="Lucey K."/>
            <person name="Ballor N.R."/>
            <person name="Ottesen E."/>
            <person name="Rosenthal R."/>
            <person name="Allen A."/>
            <person name="Leadbetter J.R."/>
            <person name="Paulsen I.T."/>
        </authorList>
    </citation>
    <scope>NUCLEOTIDE SEQUENCE [LARGE SCALE GENOMIC DNA]</scope>
    <source>
        <strain evidence="2">ATCC BAA-888 / DSM 13862 / ZAS-9</strain>
    </source>
</reference>
<dbReference type="AlphaFoldDB" id="F5YDF6"/>
<dbReference type="STRING" id="545695.TREAZ_1597"/>
<keyword evidence="2" id="KW-1185">Reference proteome</keyword>
<dbReference type="Proteomes" id="UP000009222">
    <property type="component" value="Chromosome"/>
</dbReference>
<sequence length="39" mass="4404">MICLLLYWNDEAQVWVAVNGKPHEGIPLHFKADRVVVAA</sequence>
<dbReference type="HOGENOM" id="CLU_3318641_0_0_12"/>
<organism evidence="1 2">
    <name type="scientific">Leadbettera azotonutricia (strain ATCC BAA-888 / DSM 13862 / ZAS-9)</name>
    <name type="common">Treponema azotonutricium</name>
    <dbReference type="NCBI Taxonomy" id="545695"/>
    <lineage>
        <taxon>Bacteria</taxon>
        <taxon>Pseudomonadati</taxon>
        <taxon>Spirochaetota</taxon>
        <taxon>Spirochaetia</taxon>
        <taxon>Spirochaetales</taxon>
        <taxon>Breznakiellaceae</taxon>
        <taxon>Leadbettera</taxon>
    </lineage>
</organism>
<evidence type="ECO:0000313" key="1">
    <source>
        <dbReference type="EMBL" id="AEF80292.1"/>
    </source>
</evidence>
<dbReference type="KEGG" id="taz:TREAZ_1597"/>
<dbReference type="EMBL" id="CP001841">
    <property type="protein sequence ID" value="AEF80292.1"/>
    <property type="molecule type" value="Genomic_DNA"/>
</dbReference>